<evidence type="ECO:0000313" key="6">
    <source>
        <dbReference type="EMBL" id="CAF1663865.1"/>
    </source>
</evidence>
<feature type="non-terminal residue" evidence="6">
    <location>
        <position position="1"/>
    </location>
</feature>
<proteinExistence type="predicted"/>
<dbReference type="SUPFAM" id="SSF50891">
    <property type="entry name" value="Cyclophilin-like"/>
    <property type="match status" value="1"/>
</dbReference>
<protein>
    <recommendedName>
        <fullName evidence="5">Carboxyltransferase domain-containing protein</fullName>
    </recommendedName>
</protein>
<dbReference type="InterPro" id="IPR001882">
    <property type="entry name" value="Biotin_BS"/>
</dbReference>
<sequence>LKELKETSTQPRVVYRQAGDHYILIEYGSMNLDLHHRFRIHFLMEQLEKEKIQGIQEISPGVSSLQIHFDGKILHQQLLIEKLIEIEQNLFSNQTNLRIQSRILYLPLTFQDSTTLNAVQRYQQTVRHHAPYLPNNVDFIQRINGLQSTEDVRQIVFNSSYLILGLGDVYLGAPCAIPIDPRHRLVTSKYNPARTFTPEGTVGIGGVYLCIYGMDSPGGYQLIGRTLPIFNTFCQNQMFKDQKPWLFRFFDQIRFYPVDENQLEIQREDFRHGKLQIKIIEDNFFDLNQYDEFLQKEKQSIDLFLHKRDEAFNKEISLWKNYEQDQTQTTISTEIPQEIEEEDEENENIKTIRADVCGNVWKILIETNQLVNVDTPILILEAMKMELIIRSPCQGQIINIRCQIGQLVSNNDILFKIQST</sequence>
<evidence type="ECO:0000256" key="1">
    <source>
        <dbReference type="ARBA" id="ARBA00022741"/>
    </source>
</evidence>
<keyword evidence="1" id="KW-0547">Nucleotide-binding</keyword>
<dbReference type="GO" id="GO:0016787">
    <property type="term" value="F:hydrolase activity"/>
    <property type="evidence" value="ECO:0007669"/>
    <property type="project" value="UniProtKB-KW"/>
</dbReference>
<reference evidence="6" key="1">
    <citation type="submission" date="2021-02" db="EMBL/GenBank/DDBJ databases">
        <authorList>
            <person name="Nowell W R."/>
        </authorList>
    </citation>
    <scope>NUCLEOTIDE SEQUENCE</scope>
</reference>
<gene>
    <name evidence="6" type="ORF">XAT740_LOCUS57400</name>
</gene>
<keyword evidence="7" id="KW-1185">Reference proteome</keyword>
<organism evidence="6 7">
    <name type="scientific">Adineta ricciae</name>
    <name type="common">Rotifer</name>
    <dbReference type="NCBI Taxonomy" id="249248"/>
    <lineage>
        <taxon>Eukaryota</taxon>
        <taxon>Metazoa</taxon>
        <taxon>Spiralia</taxon>
        <taxon>Gnathifera</taxon>
        <taxon>Rotifera</taxon>
        <taxon>Eurotatoria</taxon>
        <taxon>Bdelloidea</taxon>
        <taxon>Adinetida</taxon>
        <taxon>Adinetidae</taxon>
        <taxon>Adineta</taxon>
    </lineage>
</organism>
<dbReference type="PROSITE" id="PS00188">
    <property type="entry name" value="BIOTIN"/>
    <property type="match status" value="1"/>
</dbReference>
<dbReference type="InterPro" id="IPR011053">
    <property type="entry name" value="Single_hybrid_motif"/>
</dbReference>
<dbReference type="PANTHER" id="PTHR34698:SF2">
    <property type="entry name" value="5-OXOPROLINASE SUBUNIT B"/>
    <property type="match status" value="1"/>
</dbReference>
<name>A0A816FP91_ADIRI</name>
<dbReference type="Proteomes" id="UP000663828">
    <property type="component" value="Unassembled WGS sequence"/>
</dbReference>
<dbReference type="SUPFAM" id="SSF51230">
    <property type="entry name" value="Single hybrid motif"/>
    <property type="match status" value="1"/>
</dbReference>
<dbReference type="Gene3D" id="3.30.1360.40">
    <property type="match status" value="1"/>
</dbReference>
<comment type="caution">
    <text evidence="6">The sequence shown here is derived from an EMBL/GenBank/DDBJ whole genome shotgun (WGS) entry which is preliminary data.</text>
</comment>
<keyword evidence="3" id="KW-0067">ATP-binding</keyword>
<evidence type="ECO:0000256" key="3">
    <source>
        <dbReference type="ARBA" id="ARBA00022840"/>
    </source>
</evidence>
<dbReference type="InterPro" id="IPR000089">
    <property type="entry name" value="Biotin_lipoyl"/>
</dbReference>
<dbReference type="Gene3D" id="2.40.100.10">
    <property type="entry name" value="Cyclophilin-like"/>
    <property type="match status" value="1"/>
</dbReference>
<dbReference type="SUPFAM" id="SSF160467">
    <property type="entry name" value="PH0987 N-terminal domain-like"/>
    <property type="match status" value="1"/>
</dbReference>
<keyword evidence="2" id="KW-0378">Hydrolase</keyword>
<evidence type="ECO:0000256" key="4">
    <source>
        <dbReference type="ARBA" id="ARBA00023267"/>
    </source>
</evidence>
<dbReference type="InterPro" id="IPR010016">
    <property type="entry name" value="PxpB"/>
</dbReference>
<dbReference type="EMBL" id="CAJNOR010011812">
    <property type="protein sequence ID" value="CAF1663865.1"/>
    <property type="molecule type" value="Genomic_DNA"/>
</dbReference>
<keyword evidence="4" id="KW-0092">Biotin</keyword>
<dbReference type="Pfam" id="PF02682">
    <property type="entry name" value="CT_C_D"/>
    <property type="match status" value="1"/>
</dbReference>
<dbReference type="AlphaFoldDB" id="A0A816FP91"/>
<feature type="domain" description="Carboxyltransferase" evidence="5">
    <location>
        <begin position="13"/>
        <end position="247"/>
    </location>
</feature>
<dbReference type="GO" id="GO:0005524">
    <property type="term" value="F:ATP binding"/>
    <property type="evidence" value="ECO:0007669"/>
    <property type="project" value="UniProtKB-KW"/>
</dbReference>
<accession>A0A816FP91</accession>
<evidence type="ECO:0000256" key="2">
    <source>
        <dbReference type="ARBA" id="ARBA00022801"/>
    </source>
</evidence>
<dbReference type="Pfam" id="PF00364">
    <property type="entry name" value="Biotin_lipoyl"/>
    <property type="match status" value="1"/>
</dbReference>
<dbReference type="Gene3D" id="2.40.50.100">
    <property type="match status" value="1"/>
</dbReference>
<evidence type="ECO:0000313" key="7">
    <source>
        <dbReference type="Proteomes" id="UP000663828"/>
    </source>
</evidence>
<dbReference type="PANTHER" id="PTHR34698">
    <property type="entry name" value="5-OXOPROLINASE SUBUNIT B"/>
    <property type="match status" value="1"/>
</dbReference>
<dbReference type="SMART" id="SM00796">
    <property type="entry name" value="AHS1"/>
    <property type="match status" value="1"/>
</dbReference>
<dbReference type="CDD" id="cd06850">
    <property type="entry name" value="biotinyl_domain"/>
    <property type="match status" value="1"/>
</dbReference>
<evidence type="ECO:0000259" key="5">
    <source>
        <dbReference type="SMART" id="SM00796"/>
    </source>
</evidence>
<dbReference type="InterPro" id="IPR029000">
    <property type="entry name" value="Cyclophilin-like_dom_sf"/>
</dbReference>
<dbReference type="InterPro" id="IPR003833">
    <property type="entry name" value="CT_C_D"/>
</dbReference>